<dbReference type="Pfam" id="PF07686">
    <property type="entry name" value="V-set"/>
    <property type="match status" value="1"/>
</dbReference>
<feature type="non-terminal residue" evidence="3">
    <location>
        <position position="1"/>
    </location>
</feature>
<accession>A0A8J2LB98</accession>
<dbReference type="InterPro" id="IPR003598">
    <property type="entry name" value="Ig_sub2"/>
</dbReference>
<keyword evidence="4" id="KW-1185">Reference proteome</keyword>
<dbReference type="GO" id="GO:0098632">
    <property type="term" value="F:cell-cell adhesion mediator activity"/>
    <property type="evidence" value="ECO:0007669"/>
    <property type="project" value="TreeGrafter"/>
</dbReference>
<dbReference type="EMBL" id="CAJVCH010564266">
    <property type="protein sequence ID" value="CAG7832277.1"/>
    <property type="molecule type" value="Genomic_DNA"/>
</dbReference>
<name>A0A8J2LB98_9HEXA</name>
<evidence type="ECO:0000313" key="3">
    <source>
        <dbReference type="EMBL" id="CAG7832277.1"/>
    </source>
</evidence>
<dbReference type="PROSITE" id="PS50835">
    <property type="entry name" value="IG_LIKE"/>
    <property type="match status" value="1"/>
</dbReference>
<dbReference type="PANTHER" id="PTHR10075:SF100">
    <property type="entry name" value="FASCICLIN-2"/>
    <property type="match status" value="1"/>
</dbReference>
<proteinExistence type="predicted"/>
<dbReference type="Proteomes" id="UP000708208">
    <property type="component" value="Unassembled WGS sequence"/>
</dbReference>
<dbReference type="GO" id="GO:0030424">
    <property type="term" value="C:axon"/>
    <property type="evidence" value="ECO:0007669"/>
    <property type="project" value="TreeGrafter"/>
</dbReference>
<keyword evidence="1" id="KW-0393">Immunoglobulin domain</keyword>
<reference evidence="3" key="1">
    <citation type="submission" date="2021-06" db="EMBL/GenBank/DDBJ databases">
        <authorList>
            <person name="Hodson N. C."/>
            <person name="Mongue J. A."/>
            <person name="Jaron S. K."/>
        </authorList>
    </citation>
    <scope>NUCLEOTIDE SEQUENCE</scope>
</reference>
<comment type="caution">
    <text evidence="3">The sequence shown here is derived from an EMBL/GenBank/DDBJ whole genome shotgun (WGS) entry which is preliminary data.</text>
</comment>
<evidence type="ECO:0000256" key="1">
    <source>
        <dbReference type="ARBA" id="ARBA00023319"/>
    </source>
</evidence>
<dbReference type="AlphaFoldDB" id="A0A8J2LB98"/>
<evidence type="ECO:0000313" key="4">
    <source>
        <dbReference type="Proteomes" id="UP000708208"/>
    </source>
</evidence>
<dbReference type="InterPro" id="IPR007110">
    <property type="entry name" value="Ig-like_dom"/>
</dbReference>
<gene>
    <name evidence="3" type="ORF">AFUS01_LOCUS41966</name>
</gene>
<dbReference type="OrthoDB" id="5969272at2759"/>
<dbReference type="GO" id="GO:0070593">
    <property type="term" value="P:dendrite self-avoidance"/>
    <property type="evidence" value="ECO:0007669"/>
    <property type="project" value="TreeGrafter"/>
</dbReference>
<sequence length="98" mass="10781">SPAKLNCPVGGYPLHSFQWTRYPMDTAVSRDIILYIRSNSAPKGVTLPSSLRQKVDPNGSLLLDHVERATDQGLYVCEAENKQGRQAQGVLTLNVISK</sequence>
<evidence type="ECO:0000259" key="2">
    <source>
        <dbReference type="PROSITE" id="PS50835"/>
    </source>
</evidence>
<dbReference type="GO" id="GO:0007156">
    <property type="term" value="P:homophilic cell adhesion via plasma membrane adhesion molecules"/>
    <property type="evidence" value="ECO:0007669"/>
    <property type="project" value="TreeGrafter"/>
</dbReference>
<dbReference type="SMART" id="SM00408">
    <property type="entry name" value="IGc2"/>
    <property type="match status" value="1"/>
</dbReference>
<protein>
    <recommendedName>
        <fullName evidence="2">Ig-like domain-containing protein</fullName>
    </recommendedName>
</protein>
<feature type="domain" description="Ig-like" evidence="2">
    <location>
        <begin position="1"/>
        <end position="92"/>
    </location>
</feature>
<dbReference type="GO" id="GO:0007411">
    <property type="term" value="P:axon guidance"/>
    <property type="evidence" value="ECO:0007669"/>
    <property type="project" value="TreeGrafter"/>
</dbReference>
<organism evidence="3 4">
    <name type="scientific">Allacma fusca</name>
    <dbReference type="NCBI Taxonomy" id="39272"/>
    <lineage>
        <taxon>Eukaryota</taxon>
        <taxon>Metazoa</taxon>
        <taxon>Ecdysozoa</taxon>
        <taxon>Arthropoda</taxon>
        <taxon>Hexapoda</taxon>
        <taxon>Collembola</taxon>
        <taxon>Symphypleona</taxon>
        <taxon>Sminthuridae</taxon>
        <taxon>Allacma</taxon>
    </lineage>
</organism>
<dbReference type="PANTHER" id="PTHR10075">
    <property type="entry name" value="BASIGIN RELATED"/>
    <property type="match status" value="1"/>
</dbReference>
<dbReference type="InterPro" id="IPR013106">
    <property type="entry name" value="Ig_V-set"/>
</dbReference>
<dbReference type="GO" id="GO:0005886">
    <property type="term" value="C:plasma membrane"/>
    <property type="evidence" value="ECO:0007669"/>
    <property type="project" value="TreeGrafter"/>
</dbReference>